<comment type="function">
    <text evidence="2">Binds to the intracellular domain of tumor necrosis factor type 1 receptor. The binding domain of TRAP1 and TRAP2 resides outside the death domain of TNFR1.</text>
</comment>
<dbReference type="GO" id="GO:0005634">
    <property type="term" value="C:nucleus"/>
    <property type="evidence" value="ECO:0007669"/>
    <property type="project" value="TreeGrafter"/>
</dbReference>
<keyword evidence="6 8" id="KW-0647">Proteasome</keyword>
<evidence type="ECO:0000256" key="3">
    <source>
        <dbReference type="ARBA" id="ARBA00005460"/>
    </source>
</evidence>
<dbReference type="InterPro" id="IPR011989">
    <property type="entry name" value="ARM-like"/>
</dbReference>
<evidence type="ECO:0000259" key="11">
    <source>
        <dbReference type="Pfam" id="PF18051"/>
    </source>
</evidence>
<dbReference type="InterPro" id="IPR041433">
    <property type="entry name" value="RPN1_C"/>
</dbReference>
<evidence type="ECO:0000256" key="5">
    <source>
        <dbReference type="ARBA" id="ARBA00022737"/>
    </source>
</evidence>
<dbReference type="Ensembl" id="ENSLCAT00010005575.1">
    <property type="protein sequence ID" value="ENSLCAP00010005440.1"/>
    <property type="gene ID" value="ENSLCAG00010002522.1"/>
</dbReference>
<reference evidence="12" key="3">
    <citation type="submission" date="2025-09" db="UniProtKB">
        <authorList>
            <consortium name="Ensembl"/>
        </authorList>
    </citation>
    <scope>IDENTIFICATION</scope>
</reference>
<feature type="domain" description="26S proteasome non-ATPase regulatory subunit RPN1 C-terminal" evidence="11">
    <location>
        <begin position="851"/>
        <end position="873"/>
    </location>
</feature>
<proteinExistence type="inferred from homology"/>
<dbReference type="InterPro" id="IPR002015">
    <property type="entry name" value="Proteasome/cyclosome_rpt"/>
</dbReference>
<dbReference type="InterPro" id="IPR016024">
    <property type="entry name" value="ARM-type_fold"/>
</dbReference>
<dbReference type="GO" id="GO:0034515">
    <property type="term" value="C:proteasome storage granule"/>
    <property type="evidence" value="ECO:0007669"/>
    <property type="project" value="TreeGrafter"/>
</dbReference>
<evidence type="ECO:0000256" key="8">
    <source>
        <dbReference type="PIRNR" id="PIRNR015965"/>
    </source>
</evidence>
<protein>
    <recommendedName>
        <fullName evidence="4 8">26S proteasome non-ATPase regulatory subunit 2</fullName>
    </recommendedName>
</protein>
<feature type="compositionally biased region" description="Basic and acidic residues" evidence="9">
    <location>
        <begin position="619"/>
        <end position="641"/>
    </location>
</feature>
<comment type="subunit">
    <text evidence="7">Component of the 19S proteasome regulatory particle complex. The 26S proteasome consists of a 20S core particle (CP) and two 19S regulatory subunits (RP). The regulatory particle is made of a lid composed of 9 subunits, a base containing 6 ATPases and few additional components including PSMD2. Interacts with RPGRIP1L. Interacts with CRY1 in a KDM8-dependent manner. Interacts (via C-terminus) with phosphatase UBLCP1 (via ubiquitin-like domain); the interaction recruits UBLCP1 to the 19S regulatory particle where it dephosphorylates 19S subunit PSMC2/RPT1 which impairs PSMC2 ATPase activity and disrupts 26S proteasome assembly.</text>
</comment>
<organism evidence="12 13">
    <name type="scientific">Lates calcarifer</name>
    <name type="common">Barramundi</name>
    <name type="synonym">Holocentrus calcarifer</name>
    <dbReference type="NCBI Taxonomy" id="8187"/>
    <lineage>
        <taxon>Eukaryota</taxon>
        <taxon>Metazoa</taxon>
        <taxon>Chordata</taxon>
        <taxon>Craniata</taxon>
        <taxon>Vertebrata</taxon>
        <taxon>Euteleostomi</taxon>
        <taxon>Actinopterygii</taxon>
        <taxon>Neopterygii</taxon>
        <taxon>Teleostei</taxon>
        <taxon>Neoteleostei</taxon>
        <taxon>Acanthomorphata</taxon>
        <taxon>Carangaria</taxon>
        <taxon>Carangaria incertae sedis</taxon>
        <taxon>Centropomidae</taxon>
        <taxon>Lates</taxon>
    </lineage>
</organism>
<accession>A0A4W6BWN7</accession>
<reference evidence="12" key="2">
    <citation type="submission" date="2025-08" db="UniProtKB">
        <authorList>
            <consortium name="Ensembl"/>
        </authorList>
    </citation>
    <scope>IDENTIFICATION</scope>
</reference>
<dbReference type="GeneTree" id="ENSGT00940000153386"/>
<evidence type="ECO:0000256" key="2">
    <source>
        <dbReference type="ARBA" id="ARBA00004031"/>
    </source>
</evidence>
<reference evidence="13" key="1">
    <citation type="submission" date="2015-09" db="EMBL/GenBank/DDBJ databases">
        <authorList>
            <person name="Sai Rama Sridatta P."/>
        </authorList>
    </citation>
    <scope>NUCLEOTIDE SEQUENCE [LARGE SCALE GENOMIC DNA]</scope>
</reference>
<dbReference type="Proteomes" id="UP000314980">
    <property type="component" value="Unassembled WGS sequence"/>
</dbReference>
<dbReference type="GO" id="GO:0030234">
    <property type="term" value="F:enzyme regulator activity"/>
    <property type="evidence" value="ECO:0007669"/>
    <property type="project" value="UniProtKB-UniRule"/>
</dbReference>
<dbReference type="AlphaFoldDB" id="A0A4W6BWN7"/>
<dbReference type="GO" id="GO:0042176">
    <property type="term" value="P:regulation of protein catabolic process"/>
    <property type="evidence" value="ECO:0007669"/>
    <property type="project" value="InterPro"/>
</dbReference>
<name>A0A4W6BWN7_LATCA</name>
<dbReference type="Gene3D" id="1.25.10.10">
    <property type="entry name" value="Leucine-rich Repeat Variant"/>
    <property type="match status" value="1"/>
</dbReference>
<evidence type="ECO:0000256" key="9">
    <source>
        <dbReference type="SAM" id="MobiDB-lite"/>
    </source>
</evidence>
<dbReference type="FunFam" id="1.25.10.10:FF:000026">
    <property type="entry name" value="26S proteasome non-ATPase regulatory subunit 2"/>
    <property type="match status" value="1"/>
</dbReference>
<dbReference type="Pfam" id="PF18051">
    <property type="entry name" value="RPN1_C"/>
    <property type="match status" value="1"/>
</dbReference>
<dbReference type="PANTHER" id="PTHR10943:SF1">
    <property type="entry name" value="26S PROTEASOME NON-ATPASE REGULATORY SUBUNIT 2"/>
    <property type="match status" value="1"/>
</dbReference>
<dbReference type="PIRSF" id="PIRSF015965">
    <property type="entry name" value="26S_Psome_Rpn1"/>
    <property type="match status" value="1"/>
</dbReference>
<sequence>MEEAKQKENKHPEKTDEKAKDKEKGQQPKDKDKDKKEEQELSEEDKQLQEDLEMMVERLSEKNTALYRPALEELRRQIRSSTTSMTSVPKPLKFLRPHYGKLKEIYEGMAPGENKRFCADVVSVLAMTMSGERECLKYRLVGSQEELASWGHEYVRHLAGEVAKEWQEVEENDKTQQETLLKLVKEIVPYNMAHNAEHEACDLLMEIERLDMLEDYIDENAYGKVCLYLTSCVSYVPEPENSALLRCALNIFRKFSRYPEALRLALMLNDVELVENIFTSCKDIVIQKQMAFMLGRHGMFLELNEDVEDYEDLTEIMSNVQLNSNFLALARELDIMEPKVPDDIYKTHLENNRFGGSGSQVDSARMNLASSFVNGFVNAAFGQDKLLTDDGNKWLYKNKDHGMLSAAASLGMILLWDVDGGLTQIDKYLYSSEDYIKSGALLACGIVNSGVRNECDPALALLSDYVLHNSNVMRIGAIFGLGLAYAGSNREDVLSLLLPVMGDSKSSMEVVGVTALACGMIAVGSCNGDVTSTIVQTIMEKNEQELKDTYARWLPLGLGLNHLGKGEAIETTLAALQVVPEPFRSFANTLVDICAYAGSGNVLKVQQLLHICSEHYEAKEKEKEEDKDKKDKKDKDKKDTAADMGSHQGVAVLGIALIAMGEEIGSEMALRTFGHLLRYGEPTLRRAVPLALALISVSNPRLNILDTLSKFSHDADPEVSHNSIFAMGMVGSGTNNARLAAMLRQLAQYHAKDPNNLFMVRLAQGLTHLGKGTLTLCPYHSDRQLMSQVAVAGLLTVLVSFLDVKNIILGKSHYILYGLVAAMQPRMLVTFDEELRPLPVSVRVGQAVDVVGQAGKPKAITGFQTHTTPVLLGFVILRKNPNYET</sequence>
<evidence type="ECO:0000256" key="6">
    <source>
        <dbReference type="ARBA" id="ARBA00022942"/>
    </source>
</evidence>
<feature type="region of interest" description="Disordered" evidence="9">
    <location>
        <begin position="619"/>
        <end position="643"/>
    </location>
</feature>
<dbReference type="GO" id="GO:0043161">
    <property type="term" value="P:proteasome-mediated ubiquitin-dependent protein catabolic process"/>
    <property type="evidence" value="ECO:0007669"/>
    <property type="project" value="TreeGrafter"/>
</dbReference>
<comment type="similarity">
    <text evidence="3 8">Belongs to the proteasome subunit S2 family.</text>
</comment>
<dbReference type="PANTHER" id="PTHR10943">
    <property type="entry name" value="26S PROTEASOME NON-ATPASE REGULATORY SUBUNIT"/>
    <property type="match status" value="1"/>
</dbReference>
<dbReference type="SUPFAM" id="SSF48371">
    <property type="entry name" value="ARM repeat"/>
    <property type="match status" value="1"/>
</dbReference>
<dbReference type="InterPro" id="IPR016643">
    <property type="entry name" value="26S_Psome_Rpn1"/>
</dbReference>
<evidence type="ECO:0000313" key="12">
    <source>
        <dbReference type="Ensembl" id="ENSLCAP00010005440.1"/>
    </source>
</evidence>
<dbReference type="Pfam" id="PF17781">
    <property type="entry name" value="RPN1_RPN2_N"/>
    <property type="match status" value="1"/>
</dbReference>
<keyword evidence="13" id="KW-1185">Reference proteome</keyword>
<evidence type="ECO:0000256" key="1">
    <source>
        <dbReference type="ARBA" id="ARBA00002362"/>
    </source>
</evidence>
<evidence type="ECO:0000256" key="4">
    <source>
        <dbReference type="ARBA" id="ARBA00014928"/>
    </source>
</evidence>
<evidence type="ECO:0000256" key="7">
    <source>
        <dbReference type="ARBA" id="ARBA00046857"/>
    </source>
</evidence>
<gene>
    <name evidence="12" type="primary">PSMD2</name>
    <name evidence="12" type="synonym">psmd2</name>
</gene>
<keyword evidence="5" id="KW-0677">Repeat</keyword>
<comment type="function">
    <text evidence="1 8">Component of the 26S proteasome, a multiprotein complex involved in the ATP-dependent degradation of ubiquitinated proteins. This complex plays a key role in the maintenance of protein homeostasis by removing misfolded or damaged proteins, which could impair cellular functions, and by removing proteins whose functions are no longer required. Therefore, the proteasome participates in numerous cellular processes, including cell cycle progression, apoptosis, or DNA damage repair.</text>
</comment>
<evidence type="ECO:0000313" key="13">
    <source>
        <dbReference type="Proteomes" id="UP000314980"/>
    </source>
</evidence>
<dbReference type="GO" id="GO:0008540">
    <property type="term" value="C:proteasome regulatory particle, base subcomplex"/>
    <property type="evidence" value="ECO:0007669"/>
    <property type="project" value="UniProtKB-UniRule"/>
</dbReference>
<feature type="domain" description="RPN1 N-terminal" evidence="10">
    <location>
        <begin position="52"/>
        <end position="350"/>
    </location>
</feature>
<dbReference type="InterPro" id="IPR040892">
    <property type="entry name" value="RPN1_N"/>
</dbReference>
<feature type="region of interest" description="Disordered" evidence="9">
    <location>
        <begin position="1"/>
        <end position="49"/>
    </location>
</feature>
<evidence type="ECO:0000259" key="10">
    <source>
        <dbReference type="Pfam" id="PF17781"/>
    </source>
</evidence>
<dbReference type="Pfam" id="PF01851">
    <property type="entry name" value="PC_rep"/>
    <property type="match status" value="2"/>
</dbReference>